<dbReference type="InParanoid" id="H3CRU1"/>
<organism evidence="7 8">
    <name type="scientific">Tetraodon nigroviridis</name>
    <name type="common">Spotted green pufferfish</name>
    <name type="synonym">Chelonodon nigroviridis</name>
    <dbReference type="NCBI Taxonomy" id="99883"/>
    <lineage>
        <taxon>Eukaryota</taxon>
        <taxon>Metazoa</taxon>
        <taxon>Chordata</taxon>
        <taxon>Craniata</taxon>
        <taxon>Vertebrata</taxon>
        <taxon>Euteleostomi</taxon>
        <taxon>Actinopterygii</taxon>
        <taxon>Neopterygii</taxon>
        <taxon>Teleostei</taxon>
        <taxon>Neoteleostei</taxon>
        <taxon>Acanthomorphata</taxon>
        <taxon>Eupercaria</taxon>
        <taxon>Tetraodontiformes</taxon>
        <taxon>Tetradontoidea</taxon>
        <taxon>Tetraodontidae</taxon>
        <taxon>Tetraodon</taxon>
    </lineage>
</organism>
<evidence type="ECO:0000259" key="3">
    <source>
        <dbReference type="Pfam" id="PF01968"/>
    </source>
</evidence>
<dbReference type="OMA" id="TDCNVML"/>
<feature type="domain" description="Hydantoinase/oxoprolinase N-terminal" evidence="5">
    <location>
        <begin position="10"/>
        <end position="207"/>
    </location>
</feature>
<name>H3CRU1_TETNG</name>
<evidence type="ECO:0000259" key="4">
    <source>
        <dbReference type="Pfam" id="PF02538"/>
    </source>
</evidence>
<sequence>MAEARGKFDFAIDRGGTFTDVFARLPDGRERVLKLLSRDPQNYKDAPTEGIRRVLEEETGRAFPRDQPVDTSLIGWIRMGTTVATNALLEREGERTALLVTRGFGDLLHIGTQARPKLFDLEVAVPEVLYEEVVEVDERVVLRRLTSPTSGSTGDSLEVWRELDLDKVELDLRGVLSRGITSVAVLLLHSYTWAEHERAVGALARRLGFTQVSLSSEVMPMVRAVPRGYTVCADAYLTPKIHQYLEGFTSGFKGGLKGVNVLFMQSDGGLTPMDQFCGSRAVLSGPAGGVVGYAITSYNQMEKKPVIGFDMGGTSTDVSRYAGQYEHVFEATTAGVTLQAPQLDINTVAAGGGSRLFFRSGMFVVGPESAGAHPGPACYRKGGPLTVTDANLALGRLLPSFFPKIFGPEENEPLSLEETLKHFQQLSQDINLFLAVANGDNKSPDTARGMSVEEVAMGFIRVANEAMCRPIRALTQAKGHDTSQHVLACFGGAGGQHACAIARALGMKTVFIHKYSGVLSAYGLALADVVEEVQEPCSLQYRQDSFAEIDRRVEQLSGRCCEALRARGFSSAQLTTEVFLHLRYQGTDCALMVSATGYPNNAQSCRAGDFQTAFTKRYLKEFGFTIPDRPIVVDDIRVRGCGKSGINSVSKSKTGHKQAKPVTKCYFEEGYLDTSVYLWEELRCGQSIQGPAIIIDKNSTILVEPCCEARLTEGGDVCVTVGSDRQRVLGTELDTVQLSIFSHRFMSIAEQMGRVLQRTSISTNIKERLDFSCAVFGPDGGLVSNAPHIPVHLGAMQETVQYQIKTLGNKLKEGDVILSNHPCAGGSHLPDLTVITPVFQKGVGSPVFFVASRGHHADIGGITPGSMPPHSTSLQQEGAVFTSFKLVTGGVFQEAAVSEALMAPAQYPGCSGTRNLHDNLSDLRAQVAANQRGSQLVGELIDCYGLAVVQAYMGYIQSNAELAVRDMLREFARRRRQQTGSLEVESEDFMDDGTPIRLRVQINEEEGSAVFDFSGTGTEVWGNCNAPRAITLSALIYCLRCMVGQDIPLNQGCLAPIKVVIPPGSILQPSQNAAVVGGNVLTSQRVVDVIFRAFEVCAASQGCMNNISFGNDSVGYYETVAGGAGAGPGWDGRSGVHSHMTNTRITDPEILEKRYPVILERFSLRPGSGGRGKHRGGDGVIRKLLFRSNVVLSVLTERRSTRPYGLKGAEDGAAGLNLLHRADGQVLNLGAKNSISLQPGDMFCLYTPGGGGYGQEDDDQRPRTKRRRLNETFPERGSVFEYRMAQEGV</sequence>
<evidence type="ECO:0000259" key="6">
    <source>
        <dbReference type="Pfam" id="PF19278"/>
    </source>
</evidence>
<dbReference type="GeneTree" id="ENSGT00390000013463"/>
<dbReference type="FunCoup" id="H3CRU1">
    <property type="interactions" value="348"/>
</dbReference>
<dbReference type="STRING" id="99883.ENSTNIP00000010975"/>
<reference evidence="8" key="1">
    <citation type="journal article" date="2004" name="Nature">
        <title>Genome duplication in the teleost fish Tetraodon nigroviridis reveals the early vertebrate proto-karyotype.</title>
        <authorList>
            <person name="Jaillon O."/>
            <person name="Aury J.-M."/>
            <person name="Brunet F."/>
            <person name="Petit J.-L."/>
            <person name="Stange-Thomann N."/>
            <person name="Mauceli E."/>
            <person name="Bouneau L."/>
            <person name="Fischer C."/>
            <person name="Ozouf-Costaz C."/>
            <person name="Bernot A."/>
            <person name="Nicaud S."/>
            <person name="Jaffe D."/>
            <person name="Fisher S."/>
            <person name="Lutfalla G."/>
            <person name="Dossat C."/>
            <person name="Segurens B."/>
            <person name="Dasilva C."/>
            <person name="Salanoubat M."/>
            <person name="Levy M."/>
            <person name="Boudet N."/>
            <person name="Castellano S."/>
            <person name="Anthouard V."/>
            <person name="Jubin C."/>
            <person name="Castelli V."/>
            <person name="Katinka M."/>
            <person name="Vacherie B."/>
            <person name="Biemont C."/>
            <person name="Skalli Z."/>
            <person name="Cattolico L."/>
            <person name="Poulain J."/>
            <person name="De Berardinis V."/>
            <person name="Cruaud C."/>
            <person name="Duprat S."/>
            <person name="Brottier P."/>
            <person name="Coutanceau J.-P."/>
            <person name="Gouzy J."/>
            <person name="Parra G."/>
            <person name="Lardier G."/>
            <person name="Chapple C."/>
            <person name="McKernan K.J."/>
            <person name="McEwan P."/>
            <person name="Bosak S."/>
            <person name="Kellis M."/>
            <person name="Volff J.-N."/>
            <person name="Guigo R."/>
            <person name="Zody M.C."/>
            <person name="Mesirov J."/>
            <person name="Lindblad-Toh K."/>
            <person name="Birren B."/>
            <person name="Nusbaum C."/>
            <person name="Kahn D."/>
            <person name="Robinson-Rechavi M."/>
            <person name="Laudet V."/>
            <person name="Schachter V."/>
            <person name="Quetier F."/>
            <person name="Saurin W."/>
            <person name="Scarpelli C."/>
            <person name="Wincker P."/>
            <person name="Lander E.S."/>
            <person name="Weissenbach J."/>
            <person name="Roest Crollius H."/>
        </authorList>
    </citation>
    <scope>NUCLEOTIDE SEQUENCE [LARGE SCALE GENOMIC DNA]</scope>
</reference>
<dbReference type="Proteomes" id="UP000007303">
    <property type="component" value="Unassembled WGS sequence"/>
</dbReference>
<dbReference type="InterPro" id="IPR003692">
    <property type="entry name" value="Hydantoinase_B"/>
</dbReference>
<evidence type="ECO:0000256" key="1">
    <source>
        <dbReference type="ARBA" id="ARBA00010403"/>
    </source>
</evidence>
<evidence type="ECO:0000256" key="2">
    <source>
        <dbReference type="SAM" id="MobiDB-lite"/>
    </source>
</evidence>
<feature type="region of interest" description="Disordered" evidence="2">
    <location>
        <begin position="1248"/>
        <end position="1267"/>
    </location>
</feature>
<dbReference type="Pfam" id="PF19278">
    <property type="entry name" value="Hydant_A_C"/>
    <property type="match status" value="1"/>
</dbReference>
<dbReference type="Pfam" id="PF02538">
    <property type="entry name" value="Hydantoinase_B"/>
    <property type="match status" value="1"/>
</dbReference>
<feature type="domain" description="Acetophenone carboxylase-like C-terminal" evidence="6">
    <location>
        <begin position="543"/>
        <end position="711"/>
    </location>
</feature>
<accession>H3CRU1</accession>
<dbReference type="InterPro" id="IPR049517">
    <property type="entry name" value="ACX-like_C"/>
</dbReference>
<feature type="domain" description="Hydantoinase B/oxoprolinase" evidence="4">
    <location>
        <begin position="734"/>
        <end position="1255"/>
    </location>
</feature>
<reference evidence="7" key="2">
    <citation type="submission" date="2025-08" db="UniProtKB">
        <authorList>
            <consortium name="Ensembl"/>
        </authorList>
    </citation>
    <scope>IDENTIFICATION</scope>
</reference>
<dbReference type="Pfam" id="PF01968">
    <property type="entry name" value="Hydantoinase_A"/>
    <property type="match status" value="1"/>
</dbReference>
<dbReference type="InterPro" id="IPR002821">
    <property type="entry name" value="Hydantoinase_A"/>
</dbReference>
<proteinExistence type="inferred from homology"/>
<dbReference type="InterPro" id="IPR045079">
    <property type="entry name" value="Oxoprolinase-like"/>
</dbReference>
<dbReference type="HOGENOM" id="CLU_002157_0_0_1"/>
<evidence type="ECO:0000313" key="7">
    <source>
        <dbReference type="Ensembl" id="ENSTNIP00000010975.1"/>
    </source>
</evidence>
<evidence type="ECO:0000259" key="5">
    <source>
        <dbReference type="Pfam" id="PF05378"/>
    </source>
</evidence>
<protein>
    <submittedName>
        <fullName evidence="7">5-oxoprolinase, ATP-hydrolysing</fullName>
    </submittedName>
</protein>
<reference evidence="7" key="3">
    <citation type="submission" date="2025-09" db="UniProtKB">
        <authorList>
            <consortium name="Ensembl"/>
        </authorList>
    </citation>
    <scope>IDENTIFICATION</scope>
</reference>
<dbReference type="PANTHER" id="PTHR11365:SF2">
    <property type="entry name" value="5-OXOPROLINASE"/>
    <property type="match status" value="1"/>
</dbReference>
<dbReference type="GO" id="GO:0017168">
    <property type="term" value="F:5-oxoprolinase (ATP-hydrolyzing) activity"/>
    <property type="evidence" value="ECO:0007669"/>
    <property type="project" value="TreeGrafter"/>
</dbReference>
<keyword evidence="8" id="KW-1185">Reference proteome</keyword>
<dbReference type="PANTHER" id="PTHR11365">
    <property type="entry name" value="5-OXOPROLINASE RELATED"/>
    <property type="match status" value="1"/>
</dbReference>
<dbReference type="GO" id="GO:0005829">
    <property type="term" value="C:cytosol"/>
    <property type="evidence" value="ECO:0007669"/>
    <property type="project" value="TreeGrafter"/>
</dbReference>
<comment type="similarity">
    <text evidence="1">Belongs to the oxoprolinase family.</text>
</comment>
<dbReference type="Ensembl" id="ENSTNIT00000011157.1">
    <property type="protein sequence ID" value="ENSTNIP00000010975.1"/>
    <property type="gene ID" value="ENSTNIG00000008149.1"/>
</dbReference>
<dbReference type="InterPro" id="IPR008040">
    <property type="entry name" value="Hydant_A_N"/>
</dbReference>
<dbReference type="Pfam" id="PF05378">
    <property type="entry name" value="Hydant_A_N"/>
    <property type="match status" value="1"/>
</dbReference>
<dbReference type="GO" id="GO:0006749">
    <property type="term" value="P:glutathione metabolic process"/>
    <property type="evidence" value="ECO:0007669"/>
    <property type="project" value="TreeGrafter"/>
</dbReference>
<feature type="domain" description="Hydantoinase A/oxoprolinase" evidence="3">
    <location>
        <begin position="227"/>
        <end position="532"/>
    </location>
</feature>
<evidence type="ECO:0000313" key="8">
    <source>
        <dbReference type="Proteomes" id="UP000007303"/>
    </source>
</evidence>